<dbReference type="HOGENOM" id="CLU_3033241_0_0_1"/>
<protein>
    <submittedName>
        <fullName evidence="1">Uncharacterized protein</fullName>
    </submittedName>
</protein>
<comment type="caution">
    <text evidence="1">The sequence shown here is derived from an EMBL/GenBank/DDBJ whole genome shotgun (WGS) entry which is preliminary data.</text>
</comment>
<evidence type="ECO:0000313" key="2">
    <source>
        <dbReference type="Proteomes" id="UP000007148"/>
    </source>
</evidence>
<reference evidence="1 2" key="1">
    <citation type="journal article" date="2011" name="PLoS Pathog.">
        <title>Endophytic Life Strategies Decoded by Genome and Transcriptome Analyses of the Mutualistic Root Symbiont Piriformospora indica.</title>
        <authorList>
            <person name="Zuccaro A."/>
            <person name="Lahrmann U."/>
            <person name="Guldener U."/>
            <person name="Langen G."/>
            <person name="Pfiffi S."/>
            <person name="Biedenkopf D."/>
            <person name="Wong P."/>
            <person name="Samans B."/>
            <person name="Grimm C."/>
            <person name="Basiewicz M."/>
            <person name="Murat C."/>
            <person name="Martin F."/>
            <person name="Kogel K.H."/>
        </authorList>
    </citation>
    <scope>NUCLEOTIDE SEQUENCE [LARGE SCALE GENOMIC DNA]</scope>
    <source>
        <strain evidence="1 2">DSM 11827</strain>
    </source>
</reference>
<name>G4U1X4_SERID</name>
<accession>G4U1X4</accession>
<sequence>MSEQVGVVIKVCNTVLPAHFCKLSFKSEIPTEAETGSISLITDGGRCHDPRSEDV</sequence>
<keyword evidence="2" id="KW-1185">Reference proteome</keyword>
<dbReference type="EMBL" id="CAFZ01001735">
    <property type="protein sequence ID" value="CCA77567.1"/>
    <property type="molecule type" value="Genomic_DNA"/>
</dbReference>
<organism evidence="1 2">
    <name type="scientific">Serendipita indica (strain DSM 11827)</name>
    <name type="common">Root endophyte fungus</name>
    <name type="synonym">Piriformospora indica</name>
    <dbReference type="NCBI Taxonomy" id="1109443"/>
    <lineage>
        <taxon>Eukaryota</taxon>
        <taxon>Fungi</taxon>
        <taxon>Dikarya</taxon>
        <taxon>Basidiomycota</taxon>
        <taxon>Agaricomycotina</taxon>
        <taxon>Agaricomycetes</taxon>
        <taxon>Sebacinales</taxon>
        <taxon>Serendipitaceae</taxon>
        <taxon>Serendipita</taxon>
    </lineage>
</organism>
<dbReference type="AlphaFoldDB" id="G4U1X4"/>
<gene>
    <name evidence="1" type="ORF">PIIN_11544</name>
</gene>
<dbReference type="Proteomes" id="UP000007148">
    <property type="component" value="Unassembled WGS sequence"/>
</dbReference>
<proteinExistence type="predicted"/>
<dbReference type="InParanoid" id="G4U1X4"/>
<evidence type="ECO:0000313" key="1">
    <source>
        <dbReference type="EMBL" id="CCA77567.1"/>
    </source>
</evidence>